<dbReference type="EMBL" id="BATC01000028">
    <property type="protein sequence ID" value="GAD59460.1"/>
    <property type="molecule type" value="Genomic_DNA"/>
</dbReference>
<name>A0A8E0NBT3_9CAUL</name>
<sequence>METIHVRSAHLDDPTDTKNLYASSEFTHRLSGFILAVLNTDSPAEREAGMIATILRSVEPRGQFYVDRLGEWIAAEADRKVR</sequence>
<proteinExistence type="predicted"/>
<dbReference type="Proteomes" id="UP000016569">
    <property type="component" value="Unassembled WGS sequence"/>
</dbReference>
<keyword evidence="2" id="KW-1185">Reference proteome</keyword>
<accession>A0A8E0NBT3</accession>
<evidence type="ECO:0000313" key="1">
    <source>
        <dbReference type="EMBL" id="GAD59460.1"/>
    </source>
</evidence>
<reference evidence="2" key="1">
    <citation type="journal article" date="2013" name="Genome Announc.">
        <title>Draft Genome Sequence of the Dimorphic Prosthecate Bacterium Brevundimonas abyssalis TAR-001T.</title>
        <authorList>
            <person name="Tsubouchi T."/>
            <person name="Nishi S."/>
            <person name="Usui K."/>
            <person name="Shimane Y."/>
            <person name="Takaki Y."/>
            <person name="Maruyama T."/>
            <person name="Hatada Y."/>
        </authorList>
    </citation>
    <scope>NUCLEOTIDE SEQUENCE [LARGE SCALE GENOMIC DNA]</scope>
    <source>
        <strain evidence="2">TAR-001</strain>
    </source>
</reference>
<dbReference type="AlphaFoldDB" id="A0A8E0NBT3"/>
<protein>
    <submittedName>
        <fullName evidence="1">Uncharacterized protein</fullName>
    </submittedName>
</protein>
<organism evidence="1 2">
    <name type="scientific">Brevundimonas abyssalis TAR-001</name>
    <dbReference type="NCBI Taxonomy" id="1391729"/>
    <lineage>
        <taxon>Bacteria</taxon>
        <taxon>Pseudomonadati</taxon>
        <taxon>Pseudomonadota</taxon>
        <taxon>Alphaproteobacteria</taxon>
        <taxon>Caulobacterales</taxon>
        <taxon>Caulobacteraceae</taxon>
        <taxon>Brevundimonas</taxon>
    </lineage>
</organism>
<comment type="caution">
    <text evidence="1">The sequence shown here is derived from an EMBL/GenBank/DDBJ whole genome shotgun (WGS) entry which is preliminary data.</text>
</comment>
<evidence type="ECO:0000313" key="2">
    <source>
        <dbReference type="Proteomes" id="UP000016569"/>
    </source>
</evidence>
<gene>
    <name evidence="1" type="ORF">MBEBAB_1710</name>
</gene>